<sequence length="244" mass="27497">MRHYFIILSSLIALINAKLPPFIKPCDISSNELNKCIKDNIKSAKPHIVEGIPDMSIPSFKEIPIPYSTLDVPDFHFAVSNYVIGGIDVFEVQKVDADFKNNVIKVEAFFPLLIGNGLAEIKGNVFNMNFDSMGPIYANLSNIVMIYTLKISLVERDGIQYMVKDSHEITSKQNSGKFYVHIENLSIGNETATEIMNDALNVHNDQFLKILFPILVNSLSQLLDSLVSALFKHCSFNDFFPKYK</sequence>
<dbReference type="PANTHER" id="PTHR11008:SF41">
    <property type="entry name" value="RE70318P"/>
    <property type="match status" value="1"/>
</dbReference>
<organism evidence="2 3">
    <name type="scientific">Nicrophorus vespilloides</name>
    <name type="common">Boreal carrion beetle</name>
    <dbReference type="NCBI Taxonomy" id="110193"/>
    <lineage>
        <taxon>Eukaryota</taxon>
        <taxon>Metazoa</taxon>
        <taxon>Ecdysozoa</taxon>
        <taxon>Arthropoda</taxon>
        <taxon>Hexapoda</taxon>
        <taxon>Insecta</taxon>
        <taxon>Pterygota</taxon>
        <taxon>Neoptera</taxon>
        <taxon>Endopterygota</taxon>
        <taxon>Coleoptera</taxon>
        <taxon>Polyphaga</taxon>
        <taxon>Staphyliniformia</taxon>
        <taxon>Silphidae</taxon>
        <taxon>Nicrophorinae</taxon>
        <taxon>Nicrophorus</taxon>
    </lineage>
</organism>
<evidence type="ECO:0000313" key="3">
    <source>
        <dbReference type="RefSeq" id="XP_017780967.1"/>
    </source>
</evidence>
<feature type="chain" id="PRO_5047000701" evidence="1">
    <location>
        <begin position="18"/>
        <end position="244"/>
    </location>
</feature>
<evidence type="ECO:0000313" key="2">
    <source>
        <dbReference type="Proteomes" id="UP000695000"/>
    </source>
</evidence>
<dbReference type="InterPro" id="IPR038606">
    <property type="entry name" value="To_sf"/>
</dbReference>
<dbReference type="Gene3D" id="3.15.10.30">
    <property type="entry name" value="Haemolymph juvenile hormone binding protein"/>
    <property type="match status" value="1"/>
</dbReference>
<dbReference type="SMART" id="SM00700">
    <property type="entry name" value="JHBP"/>
    <property type="match status" value="1"/>
</dbReference>
<keyword evidence="1" id="KW-0732">Signal</keyword>
<name>A0ABM1N2B7_NICVS</name>
<proteinExistence type="predicted"/>
<evidence type="ECO:0000256" key="1">
    <source>
        <dbReference type="SAM" id="SignalP"/>
    </source>
</evidence>
<protein>
    <submittedName>
        <fullName evidence="3">Uncharacterized protein LOC108565832</fullName>
    </submittedName>
</protein>
<dbReference type="GeneID" id="108565832"/>
<feature type="signal peptide" evidence="1">
    <location>
        <begin position="1"/>
        <end position="17"/>
    </location>
</feature>
<dbReference type="Pfam" id="PF06585">
    <property type="entry name" value="JHBP"/>
    <property type="match status" value="1"/>
</dbReference>
<accession>A0ABM1N2B7</accession>
<gene>
    <name evidence="3" type="primary">LOC108565832</name>
</gene>
<reference evidence="3" key="1">
    <citation type="submission" date="2025-08" db="UniProtKB">
        <authorList>
            <consortium name="RefSeq"/>
        </authorList>
    </citation>
    <scope>IDENTIFICATION</scope>
    <source>
        <tissue evidence="3">Whole Larva</tissue>
    </source>
</reference>
<dbReference type="Proteomes" id="UP000695000">
    <property type="component" value="Unplaced"/>
</dbReference>
<keyword evidence="2" id="KW-1185">Reference proteome</keyword>
<dbReference type="RefSeq" id="XP_017780967.1">
    <property type="nucleotide sequence ID" value="XM_017925478.1"/>
</dbReference>
<dbReference type="InterPro" id="IPR010562">
    <property type="entry name" value="Haemolymph_juvenile_hormone-bd"/>
</dbReference>
<dbReference type="PANTHER" id="PTHR11008">
    <property type="entry name" value="PROTEIN TAKEOUT-LIKE PROTEIN"/>
    <property type="match status" value="1"/>
</dbReference>